<evidence type="ECO:0000313" key="2">
    <source>
        <dbReference type="EMBL" id="TCD08458.1"/>
    </source>
</evidence>
<name>A0A4R0P3U8_9SPHI</name>
<dbReference type="AlphaFoldDB" id="A0A4R0P3U8"/>
<dbReference type="Proteomes" id="UP000291485">
    <property type="component" value="Unassembled WGS sequence"/>
</dbReference>
<keyword evidence="3" id="KW-1185">Reference proteome</keyword>
<proteinExistence type="predicted"/>
<gene>
    <name evidence="2" type="ORF">EZ449_11445</name>
</gene>
<reference evidence="2 3" key="1">
    <citation type="submission" date="2019-02" db="EMBL/GenBank/DDBJ databases">
        <title>Pedobacter sp. RP-3-11 sp. nov., isolated from Arctic soil.</title>
        <authorList>
            <person name="Dahal R.H."/>
        </authorList>
    </citation>
    <scope>NUCLEOTIDE SEQUENCE [LARGE SCALE GENOMIC DNA]</scope>
    <source>
        <strain evidence="2 3">RP-3-11</strain>
    </source>
</reference>
<sequence length="114" mass="12934">MKIILSLAVLLIGNFAQVQNTPTRILVLGLDGFSSEGFRKAKHLNLDRMIADGALSLTTRPVMPSVTLPNWTSHLRVLDLKSMELLIMRGPLKNMIFLELKMIKMVIIHLYSRY</sequence>
<comment type="caution">
    <text evidence="2">The sequence shown here is derived from an EMBL/GenBank/DDBJ whole genome shotgun (WGS) entry which is preliminary data.</text>
</comment>
<feature type="chain" id="PRO_5020246789" description="Type I phosphodiesterase / nucleotide pyrophosphatase" evidence="1">
    <location>
        <begin position="19"/>
        <end position="114"/>
    </location>
</feature>
<dbReference type="EMBL" id="SJSN01000008">
    <property type="protein sequence ID" value="TCD08458.1"/>
    <property type="molecule type" value="Genomic_DNA"/>
</dbReference>
<accession>A0A4R0P3U8</accession>
<evidence type="ECO:0000313" key="3">
    <source>
        <dbReference type="Proteomes" id="UP000291485"/>
    </source>
</evidence>
<feature type="signal peptide" evidence="1">
    <location>
        <begin position="1"/>
        <end position="18"/>
    </location>
</feature>
<dbReference type="Gene3D" id="3.40.720.10">
    <property type="entry name" value="Alkaline Phosphatase, subunit A"/>
    <property type="match status" value="1"/>
</dbReference>
<dbReference type="SUPFAM" id="SSF53649">
    <property type="entry name" value="Alkaline phosphatase-like"/>
    <property type="match status" value="1"/>
</dbReference>
<dbReference type="OrthoDB" id="279982at2"/>
<dbReference type="InterPro" id="IPR017850">
    <property type="entry name" value="Alkaline_phosphatase_core_sf"/>
</dbReference>
<evidence type="ECO:0000256" key="1">
    <source>
        <dbReference type="SAM" id="SignalP"/>
    </source>
</evidence>
<keyword evidence="1" id="KW-0732">Signal</keyword>
<evidence type="ECO:0008006" key="4">
    <source>
        <dbReference type="Google" id="ProtNLM"/>
    </source>
</evidence>
<dbReference type="InterPro" id="IPR002591">
    <property type="entry name" value="Phosphodiest/P_Trfase"/>
</dbReference>
<protein>
    <recommendedName>
        <fullName evidence="4">Type I phosphodiesterase / nucleotide pyrophosphatase</fullName>
    </recommendedName>
</protein>
<dbReference type="RefSeq" id="WP_131558801.1">
    <property type="nucleotide sequence ID" value="NZ_SJSN01000008.1"/>
</dbReference>
<organism evidence="2 3">
    <name type="scientific">Pedobacter frigidisoli</name>
    <dbReference type="NCBI Taxonomy" id="2530455"/>
    <lineage>
        <taxon>Bacteria</taxon>
        <taxon>Pseudomonadati</taxon>
        <taxon>Bacteroidota</taxon>
        <taxon>Sphingobacteriia</taxon>
        <taxon>Sphingobacteriales</taxon>
        <taxon>Sphingobacteriaceae</taxon>
        <taxon>Pedobacter</taxon>
    </lineage>
</organism>
<dbReference type="Pfam" id="PF01663">
    <property type="entry name" value="Phosphodiest"/>
    <property type="match status" value="1"/>
</dbReference>